<sequence>MFIQLRLFSVGSPHPRQTLDLTARTAISVITEIKLIRIGEVQMSVATLLAPNNPKRTIRYSVNPTAFVAALILAPVSVTLLTCWTIIGLFALPFGAIPYLLLGTPVLLWAVTKIEPAFWSYAILGFAVNLVCCLACAVADALNLSADADDLAIIFGFGLIFGPLYAGAFGMLYANFHPNRRILQI</sequence>
<keyword evidence="1" id="KW-0812">Transmembrane</keyword>
<keyword evidence="1" id="KW-0472">Membrane</keyword>
<gene>
    <name evidence="2" type="ORF">CLV80_11557</name>
</gene>
<evidence type="ECO:0000256" key="1">
    <source>
        <dbReference type="SAM" id="Phobius"/>
    </source>
</evidence>
<dbReference type="EMBL" id="PVTP01000015">
    <property type="protein sequence ID" value="PRY74816.1"/>
    <property type="molecule type" value="Genomic_DNA"/>
</dbReference>
<evidence type="ECO:0000313" key="2">
    <source>
        <dbReference type="EMBL" id="PRY74816.1"/>
    </source>
</evidence>
<evidence type="ECO:0000313" key="3">
    <source>
        <dbReference type="Proteomes" id="UP000238007"/>
    </source>
</evidence>
<dbReference type="Proteomes" id="UP000238007">
    <property type="component" value="Unassembled WGS sequence"/>
</dbReference>
<reference evidence="2 3" key="1">
    <citation type="submission" date="2018-03" db="EMBL/GenBank/DDBJ databases">
        <title>Genomic Encyclopedia of Archaeal and Bacterial Type Strains, Phase II (KMG-II): from individual species to whole genera.</title>
        <authorList>
            <person name="Goeker M."/>
        </authorList>
    </citation>
    <scope>NUCLEOTIDE SEQUENCE [LARGE SCALE GENOMIC DNA]</scope>
    <source>
        <strain evidence="2 3">DSM 101533</strain>
    </source>
</reference>
<feature type="transmembrane region" description="Helical" evidence="1">
    <location>
        <begin position="65"/>
        <end position="87"/>
    </location>
</feature>
<feature type="transmembrane region" description="Helical" evidence="1">
    <location>
        <begin position="151"/>
        <end position="174"/>
    </location>
</feature>
<proteinExistence type="predicted"/>
<organism evidence="2 3">
    <name type="scientific">Yoonia maritima</name>
    <dbReference type="NCBI Taxonomy" id="1435347"/>
    <lineage>
        <taxon>Bacteria</taxon>
        <taxon>Pseudomonadati</taxon>
        <taxon>Pseudomonadota</taxon>
        <taxon>Alphaproteobacteria</taxon>
        <taxon>Rhodobacterales</taxon>
        <taxon>Paracoccaceae</taxon>
        <taxon>Yoonia</taxon>
    </lineage>
</organism>
<accession>A0A2T0VU08</accession>
<protein>
    <submittedName>
        <fullName evidence="2">Uncharacterized protein</fullName>
    </submittedName>
</protein>
<comment type="caution">
    <text evidence="2">The sequence shown here is derived from an EMBL/GenBank/DDBJ whole genome shotgun (WGS) entry which is preliminary data.</text>
</comment>
<feature type="transmembrane region" description="Helical" evidence="1">
    <location>
        <begin position="118"/>
        <end position="139"/>
    </location>
</feature>
<dbReference type="AlphaFoldDB" id="A0A2T0VU08"/>
<name>A0A2T0VU08_9RHOB</name>
<feature type="transmembrane region" description="Helical" evidence="1">
    <location>
        <begin position="93"/>
        <end position="111"/>
    </location>
</feature>
<keyword evidence="1" id="KW-1133">Transmembrane helix</keyword>
<keyword evidence="3" id="KW-1185">Reference proteome</keyword>